<gene>
    <name evidence="2" type="ORF">EIP91_005870</name>
</gene>
<dbReference type="OrthoDB" id="2559662at2759"/>
<keyword evidence="1" id="KW-0472">Membrane</keyword>
<dbReference type="EMBL" id="RWJN01000317">
    <property type="protein sequence ID" value="TCD63173.1"/>
    <property type="molecule type" value="Genomic_DNA"/>
</dbReference>
<accession>A0A4R0R9C8</accession>
<proteinExistence type="predicted"/>
<organism evidence="2 3">
    <name type="scientific">Steccherinum ochraceum</name>
    <dbReference type="NCBI Taxonomy" id="92696"/>
    <lineage>
        <taxon>Eukaryota</taxon>
        <taxon>Fungi</taxon>
        <taxon>Dikarya</taxon>
        <taxon>Basidiomycota</taxon>
        <taxon>Agaricomycotina</taxon>
        <taxon>Agaricomycetes</taxon>
        <taxon>Polyporales</taxon>
        <taxon>Steccherinaceae</taxon>
        <taxon>Steccherinum</taxon>
    </lineage>
</organism>
<dbReference type="Proteomes" id="UP000292702">
    <property type="component" value="Unassembled WGS sequence"/>
</dbReference>
<dbReference type="AlphaFoldDB" id="A0A4R0R9C8"/>
<keyword evidence="1" id="KW-1133">Transmembrane helix</keyword>
<feature type="transmembrane region" description="Helical" evidence="1">
    <location>
        <begin position="51"/>
        <end position="69"/>
    </location>
</feature>
<keyword evidence="1" id="KW-0812">Transmembrane</keyword>
<dbReference type="CDD" id="cd11296">
    <property type="entry name" value="O-FucT_like"/>
    <property type="match status" value="1"/>
</dbReference>
<reference evidence="2 3" key="1">
    <citation type="submission" date="2018-11" db="EMBL/GenBank/DDBJ databases">
        <title>Genome assembly of Steccherinum ochraceum LE-BIN_3174, the white-rot fungus of the Steccherinaceae family (The Residual Polyporoid clade, Polyporales, Basidiomycota).</title>
        <authorList>
            <person name="Fedorova T.V."/>
            <person name="Glazunova O.A."/>
            <person name="Landesman E.O."/>
            <person name="Moiseenko K.V."/>
            <person name="Psurtseva N.V."/>
            <person name="Savinova O.S."/>
            <person name="Shakhova N.V."/>
            <person name="Tyazhelova T.V."/>
            <person name="Vasina D.V."/>
        </authorList>
    </citation>
    <scope>NUCLEOTIDE SEQUENCE [LARGE SCALE GENOMIC DNA]</scope>
    <source>
        <strain evidence="2 3">LE-BIN_3174</strain>
    </source>
</reference>
<dbReference type="STRING" id="92696.A0A4R0R9C8"/>
<dbReference type="Gene3D" id="3.40.50.11350">
    <property type="match status" value="1"/>
</dbReference>
<evidence type="ECO:0000256" key="1">
    <source>
        <dbReference type="SAM" id="Phobius"/>
    </source>
</evidence>
<keyword evidence="3" id="KW-1185">Reference proteome</keyword>
<comment type="caution">
    <text evidence="2">The sequence shown here is derived from an EMBL/GenBank/DDBJ whole genome shotgun (WGS) entry which is preliminary data.</text>
</comment>
<sequence>MARNTAAYELLPSHPDTSSLPLPAPVNQRTSFTLWPRSYLLRFLAFRRFKAVFVTFIVALCLLIPYSLYERHLAKYPPLYEKYHAKELALPQHDPGLPYPEGRQGKYLWVSAHLDGGFGWGNFMQELIFDAYLAHKDGRAFVFDNYTWDRHGPEYSDYHGHLIPSRIPLTALLAGPIVGGPFPGIDHSPRSVRKEYFDIVCPNPAKIIGTDLIDQYVWGPTTILVEKWLERLETTNNRCIEVVEGSQQMFSLWTFGTTNVLAVWLDLVKSPIITGFRWSHLVESGYAKNIPLIHPPSAVHPGHYGETYPYTALGGLLVLQIRRGDYEDHCVNLLNWGANWQGFNRFPELPDQFVAVPGAGTSNITDEARAEHFKRCYPTPTQIADRVREILHTSAGRNLENVYIMTNGRPDFIAEVKEALRGVKTWGSVKSSRDLIVTREQEYVKQAIDMLIGLRAQVLIGNGWSSMSSNIVMLRMALIDLPPDHHRYW</sequence>
<evidence type="ECO:0000313" key="2">
    <source>
        <dbReference type="EMBL" id="TCD63173.1"/>
    </source>
</evidence>
<protein>
    <submittedName>
        <fullName evidence="2">Uncharacterized protein</fullName>
    </submittedName>
</protein>
<evidence type="ECO:0000313" key="3">
    <source>
        <dbReference type="Proteomes" id="UP000292702"/>
    </source>
</evidence>
<name>A0A4R0R9C8_9APHY</name>